<dbReference type="InterPro" id="IPR013096">
    <property type="entry name" value="Cupin_2"/>
</dbReference>
<dbReference type="InterPro" id="IPR047142">
    <property type="entry name" value="OryJ/VirC-like"/>
</dbReference>
<dbReference type="InterPro" id="IPR014710">
    <property type="entry name" value="RmlC-like_jellyroll"/>
</dbReference>
<dbReference type="Gene3D" id="2.60.120.10">
    <property type="entry name" value="Jelly Rolls"/>
    <property type="match status" value="1"/>
</dbReference>
<dbReference type="InterPro" id="IPR011051">
    <property type="entry name" value="RmlC_Cupin_sf"/>
</dbReference>
<organism evidence="2 3">
    <name type="scientific">Algoriphagus halophytocola</name>
    <dbReference type="NCBI Taxonomy" id="2991499"/>
    <lineage>
        <taxon>Bacteria</taxon>
        <taxon>Pseudomonadati</taxon>
        <taxon>Bacteroidota</taxon>
        <taxon>Cytophagia</taxon>
        <taxon>Cytophagales</taxon>
        <taxon>Cyclobacteriaceae</taxon>
        <taxon>Algoriphagus</taxon>
    </lineage>
</organism>
<dbReference type="EMBL" id="CP110226">
    <property type="protein sequence ID" value="UZD22638.1"/>
    <property type="molecule type" value="Genomic_DNA"/>
</dbReference>
<gene>
    <name evidence="2" type="ORF">OM944_18555</name>
</gene>
<dbReference type="Proteomes" id="UP001163156">
    <property type="component" value="Chromosome"/>
</dbReference>
<accession>A0ABY6MG73</accession>
<proteinExistence type="predicted"/>
<feature type="domain" description="Cupin type-2" evidence="1">
    <location>
        <begin position="49"/>
        <end position="117"/>
    </location>
</feature>
<keyword evidence="3" id="KW-1185">Reference proteome</keyword>
<reference evidence="2" key="1">
    <citation type="submission" date="2022-10" db="EMBL/GenBank/DDBJ databases">
        <title>Algoriphagus sp. a novel bacteria isolate from halophytes salicornia europaea.</title>
        <authorList>
            <person name="Peng Y."/>
            <person name="Jiang L."/>
            <person name="Lee J."/>
        </authorList>
    </citation>
    <scope>NUCLEOTIDE SEQUENCE</scope>
    <source>
        <strain evidence="2">TR-M5</strain>
    </source>
</reference>
<sequence length="131" mass="14292">MTGFFAFKNELAQIKAPSSITLIESGLSWNGDSLPHYPNSKPKISILKITIPPQSELPLHFHPVINAGILLQGELLVQDEDGNSLEMKAGDPIIEVVNKMHWGVNQGNEPVEIVVFYAGSEGMKITEIVGD</sequence>
<dbReference type="PANTHER" id="PTHR36156:SF2">
    <property type="entry name" value="CUPIN TYPE-2 DOMAIN-CONTAINING PROTEIN"/>
    <property type="match status" value="1"/>
</dbReference>
<evidence type="ECO:0000313" key="2">
    <source>
        <dbReference type="EMBL" id="UZD22638.1"/>
    </source>
</evidence>
<dbReference type="RefSeq" id="WP_264809159.1">
    <property type="nucleotide sequence ID" value="NZ_CP110226.1"/>
</dbReference>
<evidence type="ECO:0000259" key="1">
    <source>
        <dbReference type="Pfam" id="PF07883"/>
    </source>
</evidence>
<protein>
    <submittedName>
        <fullName evidence="2">Cupin domain-containing protein</fullName>
    </submittedName>
</protein>
<dbReference type="PANTHER" id="PTHR36156">
    <property type="entry name" value="SLR2101 PROTEIN"/>
    <property type="match status" value="1"/>
</dbReference>
<dbReference type="CDD" id="cd02236">
    <property type="entry name" value="cupin_CV2614-like"/>
    <property type="match status" value="1"/>
</dbReference>
<evidence type="ECO:0000313" key="3">
    <source>
        <dbReference type="Proteomes" id="UP001163156"/>
    </source>
</evidence>
<dbReference type="SUPFAM" id="SSF51182">
    <property type="entry name" value="RmlC-like cupins"/>
    <property type="match status" value="1"/>
</dbReference>
<name>A0ABY6MG73_9BACT</name>
<dbReference type="Pfam" id="PF07883">
    <property type="entry name" value="Cupin_2"/>
    <property type="match status" value="1"/>
</dbReference>